<protein>
    <submittedName>
        <fullName evidence="6">Sugar (Pentulose and hexulose) kinase</fullName>
    </submittedName>
</protein>
<comment type="similarity">
    <text evidence="1">Belongs to the FGGY kinase family.</text>
</comment>
<evidence type="ECO:0000259" key="5">
    <source>
        <dbReference type="Pfam" id="PF02782"/>
    </source>
</evidence>
<feature type="domain" description="Carbohydrate kinase FGGY C-terminal" evidence="5">
    <location>
        <begin position="248"/>
        <end position="430"/>
    </location>
</feature>
<dbReference type="InterPro" id="IPR050406">
    <property type="entry name" value="FGGY_Carb_Kinase"/>
</dbReference>
<dbReference type="Pfam" id="PF02782">
    <property type="entry name" value="FGGY_C"/>
    <property type="match status" value="1"/>
</dbReference>
<evidence type="ECO:0000259" key="4">
    <source>
        <dbReference type="Pfam" id="PF00370"/>
    </source>
</evidence>
<gene>
    <name evidence="6" type="ordered locus">HRM2_34600</name>
</gene>
<dbReference type="STRING" id="177437.HRM2_34600"/>
<dbReference type="InterPro" id="IPR000577">
    <property type="entry name" value="Carb_kinase_FGGY"/>
</dbReference>
<reference evidence="6 7" key="1">
    <citation type="journal article" date="2009" name="Environ. Microbiol.">
        <title>Genome sequence of Desulfobacterium autotrophicum HRM2, a marine sulfate reducer oxidizing organic carbon completely to carbon dioxide.</title>
        <authorList>
            <person name="Strittmatter A.W."/>
            <person name="Liesegang H."/>
            <person name="Rabus R."/>
            <person name="Decker I."/>
            <person name="Amann J."/>
            <person name="Andres S."/>
            <person name="Henne A."/>
            <person name="Fricke W.F."/>
            <person name="Martinez-Arias R."/>
            <person name="Bartels D."/>
            <person name="Goesmann A."/>
            <person name="Krause L."/>
            <person name="Puehler A."/>
            <person name="Klenk H.P."/>
            <person name="Richter M."/>
            <person name="Schuler M."/>
            <person name="Gloeckner F.O."/>
            <person name="Meyerdierks A."/>
            <person name="Gottschalk G."/>
            <person name="Amann R."/>
        </authorList>
    </citation>
    <scope>NUCLEOTIDE SEQUENCE [LARGE SCALE GENOMIC DNA]</scope>
    <source>
        <strain evidence="7">ATCC 43914 / DSM 3382 / HRM2</strain>
    </source>
</reference>
<evidence type="ECO:0000256" key="1">
    <source>
        <dbReference type="ARBA" id="ARBA00009156"/>
    </source>
</evidence>
<dbReference type="Pfam" id="PF00370">
    <property type="entry name" value="FGGY_N"/>
    <property type="match status" value="1"/>
</dbReference>
<dbReference type="InterPro" id="IPR043129">
    <property type="entry name" value="ATPase_NBD"/>
</dbReference>
<dbReference type="AlphaFoldDB" id="C0Q930"/>
<keyword evidence="3 6" id="KW-0418">Kinase</keyword>
<dbReference type="SUPFAM" id="SSF53067">
    <property type="entry name" value="Actin-like ATPase domain"/>
    <property type="match status" value="2"/>
</dbReference>
<dbReference type="PIRSF" id="PIRSF000538">
    <property type="entry name" value="GlpK"/>
    <property type="match status" value="1"/>
</dbReference>
<dbReference type="InterPro" id="IPR018484">
    <property type="entry name" value="FGGY_N"/>
</dbReference>
<feature type="domain" description="Carbohydrate kinase FGGY N-terminal" evidence="4">
    <location>
        <begin position="4"/>
        <end position="238"/>
    </location>
</feature>
<dbReference type="RefSeq" id="WP_015905288.1">
    <property type="nucleotide sequence ID" value="NC_012108.1"/>
</dbReference>
<name>C0Q930_DESAH</name>
<evidence type="ECO:0000313" key="6">
    <source>
        <dbReference type="EMBL" id="ACN16535.1"/>
    </source>
</evidence>
<sequence length="494" mass="55874">MDTILTFDIGGSSLKAALFDLDGKLLELERQSMSMEMTADGGYEQDPEAWWTCFVELFSRIIKTTKATINVRAVCGAAMTRSQIFLDKDARPVCPAILWPDSRALKEGAFLNKIAGDKKTWSPLNEFHTLSRVLWLKHNFRLLYDKTAVILEPKDYINFKLTEAFFSDKISLSRILRVSDMKPDRELMEKAGINPGLFPEMGWPWQVIGRCKKLPAPLDILENVPVVAGGMDTWCSVTGTSASEGYIYNVSGTSEVTGLITRERIWRQGLVTLPWGKNLYQIGGPSQVGGDALQWFSQILNPGQSGLVEELSKRVETALRKKNAPLFIPYLRGERAPLWEDTAKGVFWNLHREHKAEDLIFSIMEGVAMANRYLLEIIFGKKFETSGMIISGGASKSDAWCQIKADVLDIPVVRTDEPETGLKGAFILAMKGIDRIESIRQGQDQFIGIRQIFEPDKKMANLYNRIYPMWKKTSLHMLKLHKDLDRAINTWQEL</sequence>
<keyword evidence="2" id="KW-0808">Transferase</keyword>
<dbReference type="EMBL" id="CP001087">
    <property type="protein sequence ID" value="ACN16535.1"/>
    <property type="molecule type" value="Genomic_DNA"/>
</dbReference>
<dbReference type="PANTHER" id="PTHR43095">
    <property type="entry name" value="SUGAR KINASE"/>
    <property type="match status" value="1"/>
</dbReference>
<evidence type="ECO:0000256" key="2">
    <source>
        <dbReference type="ARBA" id="ARBA00022679"/>
    </source>
</evidence>
<dbReference type="GO" id="GO:0005975">
    <property type="term" value="P:carbohydrate metabolic process"/>
    <property type="evidence" value="ECO:0007669"/>
    <property type="project" value="InterPro"/>
</dbReference>
<dbReference type="HOGENOM" id="CLU_009281_3_3_7"/>
<dbReference type="InterPro" id="IPR018485">
    <property type="entry name" value="FGGY_C"/>
</dbReference>
<dbReference type="GO" id="GO:0016301">
    <property type="term" value="F:kinase activity"/>
    <property type="evidence" value="ECO:0007669"/>
    <property type="project" value="UniProtKB-KW"/>
</dbReference>
<keyword evidence="7" id="KW-1185">Reference proteome</keyword>
<accession>C0Q930</accession>
<proteinExistence type="inferred from homology"/>
<organism evidence="6 7">
    <name type="scientific">Desulforapulum autotrophicum (strain ATCC 43914 / DSM 3382 / VKM B-1955 / HRM2)</name>
    <name type="common">Desulfobacterium autotrophicum</name>
    <dbReference type="NCBI Taxonomy" id="177437"/>
    <lineage>
        <taxon>Bacteria</taxon>
        <taxon>Pseudomonadati</taxon>
        <taxon>Thermodesulfobacteriota</taxon>
        <taxon>Desulfobacteria</taxon>
        <taxon>Desulfobacterales</taxon>
        <taxon>Desulfobacteraceae</taxon>
        <taxon>Desulforapulum</taxon>
    </lineage>
</organism>
<dbReference type="eggNOG" id="COG1070">
    <property type="taxonomic scope" value="Bacteria"/>
</dbReference>
<dbReference type="Gene3D" id="3.30.420.40">
    <property type="match status" value="2"/>
</dbReference>
<evidence type="ECO:0000313" key="7">
    <source>
        <dbReference type="Proteomes" id="UP000000442"/>
    </source>
</evidence>
<dbReference type="PANTHER" id="PTHR43095:SF2">
    <property type="entry name" value="GLUCONOKINASE"/>
    <property type="match status" value="1"/>
</dbReference>
<dbReference type="Proteomes" id="UP000000442">
    <property type="component" value="Chromosome"/>
</dbReference>
<dbReference type="OrthoDB" id="9805576at2"/>
<dbReference type="KEGG" id="dat:HRM2_34600"/>
<evidence type="ECO:0000256" key="3">
    <source>
        <dbReference type="ARBA" id="ARBA00022777"/>
    </source>
</evidence>